<evidence type="ECO:0000256" key="1">
    <source>
        <dbReference type="SAM" id="MobiDB-lite"/>
    </source>
</evidence>
<organism evidence="3 4">
    <name type="scientific">Tropicimonas omnivorans</name>
    <dbReference type="NCBI Taxonomy" id="3075590"/>
    <lineage>
        <taxon>Bacteria</taxon>
        <taxon>Pseudomonadati</taxon>
        <taxon>Pseudomonadota</taxon>
        <taxon>Alphaproteobacteria</taxon>
        <taxon>Rhodobacterales</taxon>
        <taxon>Roseobacteraceae</taxon>
        <taxon>Tropicimonas</taxon>
    </lineage>
</organism>
<protein>
    <submittedName>
        <fullName evidence="3">Uncharacterized protein</fullName>
    </submittedName>
</protein>
<reference evidence="3 4" key="1">
    <citation type="submission" date="2023-09" db="EMBL/GenBank/DDBJ databases">
        <authorList>
            <person name="Rey-Velasco X."/>
        </authorList>
    </citation>
    <scope>NUCLEOTIDE SEQUENCE [LARGE SCALE GENOMIC DNA]</scope>
    <source>
        <strain evidence="3 4">F158</strain>
    </source>
</reference>
<dbReference type="RefSeq" id="WP_311690071.1">
    <property type="nucleotide sequence ID" value="NZ_JAVRHL010000002.1"/>
</dbReference>
<keyword evidence="2" id="KW-0812">Transmembrane</keyword>
<comment type="caution">
    <text evidence="3">The sequence shown here is derived from an EMBL/GenBank/DDBJ whole genome shotgun (WGS) entry which is preliminary data.</text>
</comment>
<evidence type="ECO:0000313" key="4">
    <source>
        <dbReference type="Proteomes" id="UP001265259"/>
    </source>
</evidence>
<dbReference type="Proteomes" id="UP001265259">
    <property type="component" value="Unassembled WGS sequence"/>
</dbReference>
<feature type="transmembrane region" description="Helical" evidence="2">
    <location>
        <begin position="6"/>
        <end position="29"/>
    </location>
</feature>
<feature type="region of interest" description="Disordered" evidence="1">
    <location>
        <begin position="53"/>
        <end position="82"/>
    </location>
</feature>
<evidence type="ECO:0000256" key="2">
    <source>
        <dbReference type="SAM" id="Phobius"/>
    </source>
</evidence>
<accession>A0ABU3DF16</accession>
<keyword evidence="4" id="KW-1185">Reference proteome</keyword>
<proteinExistence type="predicted"/>
<dbReference type="EMBL" id="JAVRHL010000002">
    <property type="protein sequence ID" value="MDT0682313.1"/>
    <property type="molecule type" value="Genomic_DNA"/>
</dbReference>
<sequence length="82" mass="9171">MTITSFEIAFLLVYFVATVLGLVFIAYVLRTYVRDRPHDPEAVDRLIAIVHKGKSSDHVAKDRGPIPEDDRPAPHGSDLRSP</sequence>
<keyword evidence="2" id="KW-0472">Membrane</keyword>
<gene>
    <name evidence="3" type="ORF">RM543_06430</name>
</gene>
<name>A0ABU3DF16_9RHOB</name>
<evidence type="ECO:0000313" key="3">
    <source>
        <dbReference type="EMBL" id="MDT0682313.1"/>
    </source>
</evidence>
<keyword evidence="2" id="KW-1133">Transmembrane helix</keyword>
<feature type="compositionally biased region" description="Basic and acidic residues" evidence="1">
    <location>
        <begin position="54"/>
        <end position="82"/>
    </location>
</feature>